<reference evidence="3" key="2">
    <citation type="journal article" date="2022" name="Plant Pathol J">
        <title>Comparative Genomic Analysis of Pathogenic Factors of Pectobacterium Species Isolated in South Korea Using Whole-Genome Sequencing.</title>
        <authorList>
            <person name="Jee S."/>
            <person name="Kang I.J."/>
            <person name="Bak G."/>
            <person name="Kang S."/>
            <person name="Lee J."/>
            <person name="Heu S."/>
            <person name="Hwang I."/>
        </authorList>
    </citation>
    <scope>NUCLEOTIDE SEQUENCE</scope>
    <source>
        <strain evidence="3">PZ1</strain>
    </source>
</reference>
<proteinExistence type="predicted"/>
<evidence type="ECO:0000313" key="5">
    <source>
        <dbReference type="Proteomes" id="UP001617714"/>
    </source>
</evidence>
<evidence type="ECO:0000256" key="1">
    <source>
        <dbReference type="SAM" id="SignalP"/>
    </source>
</evidence>
<dbReference type="EMBL" id="JBIXKD010000010">
    <property type="protein sequence ID" value="MFJ5321845.1"/>
    <property type="molecule type" value="Genomic_DNA"/>
</dbReference>
<accession>A0AAP9LDF2</accession>
<organism evidence="3 4">
    <name type="scientific">Pectobacterium parvum</name>
    <dbReference type="NCBI Taxonomy" id="2778550"/>
    <lineage>
        <taxon>Bacteria</taxon>
        <taxon>Pseudomonadati</taxon>
        <taxon>Pseudomonadota</taxon>
        <taxon>Gammaproteobacteria</taxon>
        <taxon>Enterobacterales</taxon>
        <taxon>Pectobacteriaceae</taxon>
        <taxon>Pectobacterium</taxon>
    </lineage>
</organism>
<dbReference type="AlphaFoldDB" id="A0AAP9LDF2"/>
<feature type="signal peptide" evidence="1">
    <location>
        <begin position="1"/>
        <end position="20"/>
    </location>
</feature>
<keyword evidence="1" id="KW-0732">Signal</keyword>
<reference evidence="4" key="1">
    <citation type="submission" date="2019-11" db="EMBL/GenBank/DDBJ databases">
        <authorList>
            <person name="Jee S."/>
        </authorList>
    </citation>
    <scope>NUCLEOTIDE SEQUENCE [LARGE SCALE GENOMIC DNA]</scope>
    <source>
        <strain evidence="4">PZ1</strain>
    </source>
</reference>
<dbReference type="EMBL" id="CP046377">
    <property type="protein sequence ID" value="QHQ25140.1"/>
    <property type="molecule type" value="Genomic_DNA"/>
</dbReference>
<name>A0AAP9LDF2_9GAMM</name>
<dbReference type="Proteomes" id="UP001617714">
    <property type="component" value="Unassembled WGS sequence"/>
</dbReference>
<dbReference type="Proteomes" id="UP000464054">
    <property type="component" value="Chromosome"/>
</dbReference>
<gene>
    <name evidence="2" type="ORF">ACIPSN_10850</name>
    <name evidence="3" type="ORF">GMX10_14510</name>
</gene>
<reference evidence="2 5" key="3">
    <citation type="submission" date="2024-10" db="EMBL/GenBank/DDBJ databases">
        <authorList>
            <person name="Lu C.-H."/>
        </authorList>
    </citation>
    <scope>NUCLEOTIDE SEQUENCE [LARGE SCALE GENOMIC DNA]</scope>
    <source>
        <strain evidence="2 5">22QBSP01-2</strain>
    </source>
</reference>
<evidence type="ECO:0000313" key="3">
    <source>
        <dbReference type="EMBL" id="QHQ25140.1"/>
    </source>
</evidence>
<evidence type="ECO:0008006" key="6">
    <source>
        <dbReference type="Google" id="ProtNLM"/>
    </source>
</evidence>
<evidence type="ECO:0000313" key="2">
    <source>
        <dbReference type="EMBL" id="MFJ5321845.1"/>
    </source>
</evidence>
<protein>
    <recommendedName>
        <fullName evidence="6">Lysozyme inhibitor LprI N-terminal domain-containing protein</fullName>
    </recommendedName>
</protein>
<keyword evidence="5" id="KW-1185">Reference proteome</keyword>
<dbReference type="RefSeq" id="WP_039514041.1">
    <property type="nucleotide sequence ID" value="NZ_CP046377.1"/>
</dbReference>
<feature type="chain" id="PRO_5042857908" description="Lysozyme inhibitor LprI N-terminal domain-containing protein" evidence="1">
    <location>
        <begin position="21"/>
        <end position="275"/>
    </location>
</feature>
<sequence length="275" mass="31575">MKQLLYVMIGIILTCTSAYAKDDFQCSDPKAVEAVKKTFADRAKAMFYKSSSQSVDTVNVIYSKISTQPRWGKAFSCSLRVEILISQEIIDIILNKDEFLYTKDEMGKIGNNISTKTGESKDNRLSDKKIVIPSFSYDLSIPEYEKEIKVEKKSYDALSRAIYAVAWLSENAEKITKTAQEKTLKSEKEQYIFFFTDVYGILEDAPEDINRKFHSSQEKWVKERNKKCGNTESLETNNLSIKEKIHAYRCHNATMSEQVSSLSPDEWEDFSAFLQ</sequence>
<evidence type="ECO:0000313" key="4">
    <source>
        <dbReference type="Proteomes" id="UP000464054"/>
    </source>
</evidence>